<protein>
    <recommendedName>
        <fullName evidence="6">Alpha-galactosidase</fullName>
    </recommendedName>
</protein>
<dbReference type="InterPro" id="IPR013785">
    <property type="entry name" value="Aldolase_TIM"/>
</dbReference>
<dbReference type="PANTHER" id="PTHR11452:SF33">
    <property type="entry name" value="ALPHA-GALACTOSIDASE 2"/>
    <property type="match status" value="1"/>
</dbReference>
<comment type="similarity">
    <text evidence="1">Belongs to the glycosyl hydrolase 27 family.</text>
</comment>
<sequence length="79" mass="8702">MLEVGNGGMTIEEYRSHFSIWALVKAPLILGCDVSSMTPETKDIISNQNVIAVNQDKLGVQGRKVQQDGELEVSKRNIT</sequence>
<reference evidence="4" key="3">
    <citation type="journal article" date="2017" name="Nature">
        <title>Genome sequence of the progenitor of the wheat D genome Aegilops tauschii.</title>
        <authorList>
            <person name="Luo M.C."/>
            <person name="Gu Y.Q."/>
            <person name="Puiu D."/>
            <person name="Wang H."/>
            <person name="Twardziok S.O."/>
            <person name="Deal K.R."/>
            <person name="Huo N."/>
            <person name="Zhu T."/>
            <person name="Wang L."/>
            <person name="Wang Y."/>
            <person name="McGuire P.E."/>
            <person name="Liu S."/>
            <person name="Long H."/>
            <person name="Ramasamy R.K."/>
            <person name="Rodriguez J.C."/>
            <person name="Van S.L."/>
            <person name="Yuan L."/>
            <person name="Wang Z."/>
            <person name="Xia Z."/>
            <person name="Xiao L."/>
            <person name="Anderson O.D."/>
            <person name="Ouyang S."/>
            <person name="Liang Y."/>
            <person name="Zimin A.V."/>
            <person name="Pertea G."/>
            <person name="Qi P."/>
            <person name="Bennetzen J.L."/>
            <person name="Dai X."/>
            <person name="Dawson M.W."/>
            <person name="Muller H.G."/>
            <person name="Kugler K."/>
            <person name="Rivarola-Duarte L."/>
            <person name="Spannagl M."/>
            <person name="Mayer K.F.X."/>
            <person name="Lu F.H."/>
            <person name="Bevan M.W."/>
            <person name="Leroy P."/>
            <person name="Li P."/>
            <person name="You F.M."/>
            <person name="Sun Q."/>
            <person name="Liu Z."/>
            <person name="Lyons E."/>
            <person name="Wicker T."/>
            <person name="Salzberg S.L."/>
            <person name="Devos K.M."/>
            <person name="Dvorak J."/>
        </authorList>
    </citation>
    <scope>NUCLEOTIDE SEQUENCE [LARGE SCALE GENOMIC DNA]</scope>
    <source>
        <strain evidence="4">cv. AL8/78</strain>
    </source>
</reference>
<dbReference type="GO" id="GO:0005975">
    <property type="term" value="P:carbohydrate metabolic process"/>
    <property type="evidence" value="ECO:0007669"/>
    <property type="project" value="InterPro"/>
</dbReference>
<dbReference type="Pfam" id="PF16499">
    <property type="entry name" value="Melibiase_2"/>
    <property type="match status" value="1"/>
</dbReference>
<dbReference type="PANTHER" id="PTHR11452">
    <property type="entry name" value="ALPHA-GALACTOSIDASE/ALPHA-N-ACETYLGALACTOSAMINIDASE"/>
    <property type="match status" value="1"/>
</dbReference>
<evidence type="ECO:0000313" key="5">
    <source>
        <dbReference type="Proteomes" id="UP000015105"/>
    </source>
</evidence>
<evidence type="ECO:0000256" key="2">
    <source>
        <dbReference type="ARBA" id="ARBA00022801"/>
    </source>
</evidence>
<evidence type="ECO:0008006" key="6">
    <source>
        <dbReference type="Google" id="ProtNLM"/>
    </source>
</evidence>
<name>A0A453KJ84_AEGTS</name>
<reference evidence="5" key="2">
    <citation type="journal article" date="2017" name="Nat. Plants">
        <title>The Aegilops tauschii genome reveals multiple impacts of transposons.</title>
        <authorList>
            <person name="Zhao G."/>
            <person name="Zou C."/>
            <person name="Li K."/>
            <person name="Wang K."/>
            <person name="Li T."/>
            <person name="Gao L."/>
            <person name="Zhang X."/>
            <person name="Wang H."/>
            <person name="Yang Z."/>
            <person name="Liu X."/>
            <person name="Jiang W."/>
            <person name="Mao L."/>
            <person name="Kong X."/>
            <person name="Jiao Y."/>
            <person name="Jia J."/>
        </authorList>
    </citation>
    <scope>NUCLEOTIDE SEQUENCE [LARGE SCALE GENOMIC DNA]</scope>
    <source>
        <strain evidence="5">cv. AL8/78</strain>
    </source>
</reference>
<dbReference type="Gene3D" id="3.20.20.70">
    <property type="entry name" value="Aldolase class I"/>
    <property type="match status" value="1"/>
</dbReference>
<reference evidence="4" key="5">
    <citation type="journal article" date="2021" name="G3 (Bethesda)">
        <title>Aegilops tauschii genome assembly Aet v5.0 features greater sequence contiguity and improved annotation.</title>
        <authorList>
            <person name="Wang L."/>
            <person name="Zhu T."/>
            <person name="Rodriguez J.C."/>
            <person name="Deal K.R."/>
            <person name="Dubcovsky J."/>
            <person name="McGuire P.E."/>
            <person name="Lux T."/>
            <person name="Spannagl M."/>
            <person name="Mayer K.F.X."/>
            <person name="Baldrich P."/>
            <person name="Meyers B.C."/>
            <person name="Huo N."/>
            <person name="Gu Y.Q."/>
            <person name="Zhou H."/>
            <person name="Devos K.M."/>
            <person name="Bennetzen J.L."/>
            <person name="Unver T."/>
            <person name="Budak H."/>
            <person name="Gulick P.J."/>
            <person name="Galiba G."/>
            <person name="Kalapos B."/>
            <person name="Nelson D.R."/>
            <person name="Li P."/>
            <person name="You F.M."/>
            <person name="Luo M.C."/>
            <person name="Dvorak J."/>
        </authorList>
    </citation>
    <scope>NUCLEOTIDE SEQUENCE [LARGE SCALE GENOMIC DNA]</scope>
    <source>
        <strain evidence="4">cv. AL8/78</strain>
    </source>
</reference>
<organism evidence="4 5">
    <name type="scientific">Aegilops tauschii subsp. strangulata</name>
    <name type="common">Goatgrass</name>
    <dbReference type="NCBI Taxonomy" id="200361"/>
    <lineage>
        <taxon>Eukaryota</taxon>
        <taxon>Viridiplantae</taxon>
        <taxon>Streptophyta</taxon>
        <taxon>Embryophyta</taxon>
        <taxon>Tracheophyta</taxon>
        <taxon>Spermatophyta</taxon>
        <taxon>Magnoliopsida</taxon>
        <taxon>Liliopsida</taxon>
        <taxon>Poales</taxon>
        <taxon>Poaceae</taxon>
        <taxon>BOP clade</taxon>
        <taxon>Pooideae</taxon>
        <taxon>Triticodae</taxon>
        <taxon>Triticeae</taxon>
        <taxon>Triticinae</taxon>
        <taxon>Aegilops</taxon>
    </lineage>
</organism>
<evidence type="ECO:0000256" key="3">
    <source>
        <dbReference type="ARBA" id="ARBA00023295"/>
    </source>
</evidence>
<dbReference type="SUPFAM" id="SSF51445">
    <property type="entry name" value="(Trans)glycosidases"/>
    <property type="match status" value="1"/>
</dbReference>
<evidence type="ECO:0000256" key="1">
    <source>
        <dbReference type="ARBA" id="ARBA00009743"/>
    </source>
</evidence>
<dbReference type="EnsemblPlants" id="AET5Gv20434400.3">
    <property type="protein sequence ID" value="AET5Gv20434400.3"/>
    <property type="gene ID" value="AET5Gv20434400"/>
</dbReference>
<proteinExistence type="inferred from homology"/>
<dbReference type="Proteomes" id="UP000015105">
    <property type="component" value="Chromosome 5D"/>
</dbReference>
<dbReference type="GO" id="GO:0004553">
    <property type="term" value="F:hydrolase activity, hydrolyzing O-glycosyl compounds"/>
    <property type="evidence" value="ECO:0007669"/>
    <property type="project" value="InterPro"/>
</dbReference>
<evidence type="ECO:0000313" key="4">
    <source>
        <dbReference type="EnsemblPlants" id="AET5Gv20434400.3"/>
    </source>
</evidence>
<reference evidence="4" key="4">
    <citation type="submission" date="2019-03" db="UniProtKB">
        <authorList>
            <consortium name="EnsemblPlants"/>
        </authorList>
    </citation>
    <scope>IDENTIFICATION</scope>
</reference>
<reference evidence="5" key="1">
    <citation type="journal article" date="2014" name="Science">
        <title>Ancient hybridizations among the ancestral genomes of bread wheat.</title>
        <authorList>
            <consortium name="International Wheat Genome Sequencing Consortium,"/>
            <person name="Marcussen T."/>
            <person name="Sandve S.R."/>
            <person name="Heier L."/>
            <person name="Spannagl M."/>
            <person name="Pfeifer M."/>
            <person name="Jakobsen K.S."/>
            <person name="Wulff B.B."/>
            <person name="Steuernagel B."/>
            <person name="Mayer K.F."/>
            <person name="Olsen O.A."/>
        </authorList>
    </citation>
    <scope>NUCLEOTIDE SEQUENCE [LARGE SCALE GENOMIC DNA]</scope>
    <source>
        <strain evidence="5">cv. AL8/78</strain>
    </source>
</reference>
<dbReference type="GO" id="GO:0009505">
    <property type="term" value="C:plant-type cell wall"/>
    <property type="evidence" value="ECO:0007669"/>
    <property type="project" value="TreeGrafter"/>
</dbReference>
<keyword evidence="3" id="KW-0326">Glycosidase</keyword>
<accession>A0A453KJ84</accession>
<dbReference type="AlphaFoldDB" id="A0A453KJ84"/>
<dbReference type="InterPro" id="IPR017853">
    <property type="entry name" value="GH"/>
</dbReference>
<dbReference type="InterPro" id="IPR002241">
    <property type="entry name" value="Glyco_hydro_27"/>
</dbReference>
<dbReference type="Gramene" id="AET5Gv20434400.3">
    <property type="protein sequence ID" value="AET5Gv20434400.3"/>
    <property type="gene ID" value="AET5Gv20434400"/>
</dbReference>
<keyword evidence="5" id="KW-1185">Reference proteome</keyword>
<keyword evidence="2" id="KW-0378">Hydrolase</keyword>